<evidence type="ECO:0000313" key="9">
    <source>
        <dbReference type="Proteomes" id="UP000050509"/>
    </source>
</evidence>
<comment type="catalytic activity">
    <reaction evidence="1">
        <text>ATP + protein L-histidine = ADP + protein N-phospho-L-histidine.</text>
        <dbReference type="EC" id="2.7.13.3"/>
    </reaction>
</comment>
<dbReference type="InterPro" id="IPR000014">
    <property type="entry name" value="PAS"/>
</dbReference>
<feature type="non-terminal residue" evidence="8">
    <location>
        <position position="406"/>
    </location>
</feature>
<dbReference type="Proteomes" id="UP000050509">
    <property type="component" value="Unassembled WGS sequence"/>
</dbReference>
<evidence type="ECO:0000313" key="8">
    <source>
        <dbReference type="EMBL" id="KPV49175.1"/>
    </source>
</evidence>
<feature type="non-terminal residue" evidence="8">
    <location>
        <position position="1"/>
    </location>
</feature>
<evidence type="ECO:0000256" key="4">
    <source>
        <dbReference type="ARBA" id="ARBA00022679"/>
    </source>
</evidence>
<dbReference type="CDD" id="cd00130">
    <property type="entry name" value="PAS"/>
    <property type="match status" value="2"/>
</dbReference>
<dbReference type="InterPro" id="IPR013767">
    <property type="entry name" value="PAS_fold"/>
</dbReference>
<dbReference type="PANTHER" id="PTHR43304:SF1">
    <property type="entry name" value="PAC DOMAIN-CONTAINING PROTEIN"/>
    <property type="match status" value="1"/>
</dbReference>
<dbReference type="SMART" id="SM00091">
    <property type="entry name" value="PAS"/>
    <property type="match status" value="1"/>
</dbReference>
<dbReference type="NCBIfam" id="TIGR00229">
    <property type="entry name" value="sensory_box"/>
    <property type="match status" value="2"/>
</dbReference>
<keyword evidence="3" id="KW-0597">Phosphoprotein</keyword>
<dbReference type="PROSITE" id="PS50113">
    <property type="entry name" value="PAC"/>
    <property type="match status" value="1"/>
</dbReference>
<feature type="domain" description="PAS" evidence="6">
    <location>
        <begin position="267"/>
        <end position="336"/>
    </location>
</feature>
<evidence type="ECO:0000259" key="7">
    <source>
        <dbReference type="PROSITE" id="PS50113"/>
    </source>
</evidence>
<dbReference type="InterPro" id="IPR029016">
    <property type="entry name" value="GAF-like_dom_sf"/>
</dbReference>
<gene>
    <name evidence="8" type="ORF">SE17_34110</name>
</gene>
<evidence type="ECO:0000256" key="3">
    <source>
        <dbReference type="ARBA" id="ARBA00022553"/>
    </source>
</evidence>
<dbReference type="Pfam" id="PF00989">
    <property type="entry name" value="PAS"/>
    <property type="match status" value="1"/>
</dbReference>
<dbReference type="InterPro" id="IPR000700">
    <property type="entry name" value="PAS-assoc_C"/>
</dbReference>
<accession>A0A0P9EY69</accession>
<dbReference type="PROSITE" id="PS50112">
    <property type="entry name" value="PAS"/>
    <property type="match status" value="2"/>
</dbReference>
<dbReference type="SMART" id="SM00086">
    <property type="entry name" value="PAC"/>
    <property type="match status" value="2"/>
</dbReference>
<dbReference type="Pfam" id="PF08447">
    <property type="entry name" value="PAS_3"/>
    <property type="match status" value="1"/>
</dbReference>
<keyword evidence="4" id="KW-0808">Transferase</keyword>
<dbReference type="Pfam" id="PF13185">
    <property type="entry name" value="GAF_2"/>
    <property type="match status" value="1"/>
</dbReference>
<dbReference type="Gene3D" id="3.30.450.20">
    <property type="entry name" value="PAS domain"/>
    <property type="match status" value="2"/>
</dbReference>
<feature type="domain" description="PAS" evidence="6">
    <location>
        <begin position="1"/>
        <end position="37"/>
    </location>
</feature>
<evidence type="ECO:0000256" key="1">
    <source>
        <dbReference type="ARBA" id="ARBA00000085"/>
    </source>
</evidence>
<dbReference type="GO" id="GO:0006355">
    <property type="term" value="P:regulation of DNA-templated transcription"/>
    <property type="evidence" value="ECO:0007669"/>
    <property type="project" value="InterPro"/>
</dbReference>
<dbReference type="AlphaFoldDB" id="A0A0P9EY69"/>
<name>A0A0P9EY69_9CHLR</name>
<dbReference type="Gene3D" id="3.30.450.40">
    <property type="match status" value="1"/>
</dbReference>
<dbReference type="InterPro" id="IPR001610">
    <property type="entry name" value="PAC"/>
</dbReference>
<dbReference type="InterPro" id="IPR035965">
    <property type="entry name" value="PAS-like_dom_sf"/>
</dbReference>
<evidence type="ECO:0000259" key="6">
    <source>
        <dbReference type="PROSITE" id="PS50112"/>
    </source>
</evidence>
<dbReference type="SUPFAM" id="SSF55781">
    <property type="entry name" value="GAF domain-like"/>
    <property type="match status" value="1"/>
</dbReference>
<dbReference type="PANTHER" id="PTHR43304">
    <property type="entry name" value="PHYTOCHROME-LIKE PROTEIN CPH1"/>
    <property type="match status" value="1"/>
</dbReference>
<sequence length="406" mass="45102">TYVSPQIENVLGFRQQEWLNDPSLWFQHLHPDDRKRVLAEKGQIQAQGGEARSEYRMLARNGRVVWVHDSMKVVHNIQGEPAFVQGFALDITERKRAEQRSQMFASLGRQLSTAASAREASELIAKVADEMLGWDAFALSLYDAATMRRILFYDIIDGVRTELPLVTVRRPTATDRAVLAGGAQLVLRNEEDASVAEFVPFGDTERLSMSLMFVPIHDGETPVGILSIQSYTPQAYTNDDLEALQALADHCGGALDRIRTEEALRISQSRLSNIIESAHDAIIALDGQRNVAIWNGGAERIFHCSAAEALGHPLDRFIPEDARDMHRRLIDSFSAGQPGMHRMSGVRTVNGVRTSGELFPLEASISQVGSGDDQTLTVILRDITERKRFEAELAAARDQALESSRL</sequence>
<proteinExistence type="predicted"/>
<dbReference type="GO" id="GO:0004673">
    <property type="term" value="F:protein histidine kinase activity"/>
    <property type="evidence" value="ECO:0007669"/>
    <property type="project" value="UniProtKB-EC"/>
</dbReference>
<dbReference type="EC" id="2.7.13.3" evidence="2"/>
<keyword evidence="5" id="KW-0418">Kinase</keyword>
<dbReference type="SMART" id="SM00065">
    <property type="entry name" value="GAF"/>
    <property type="match status" value="1"/>
</dbReference>
<reference evidence="8 9" key="1">
    <citation type="submission" date="2015-09" db="EMBL/GenBank/DDBJ databases">
        <title>Draft genome sequence of Kouleothrix aurantiaca JCM 19913.</title>
        <authorList>
            <person name="Hemp J."/>
        </authorList>
    </citation>
    <scope>NUCLEOTIDE SEQUENCE [LARGE SCALE GENOMIC DNA]</scope>
    <source>
        <strain evidence="8 9">COM-B</strain>
    </source>
</reference>
<evidence type="ECO:0000256" key="5">
    <source>
        <dbReference type="ARBA" id="ARBA00022777"/>
    </source>
</evidence>
<evidence type="ECO:0000256" key="2">
    <source>
        <dbReference type="ARBA" id="ARBA00012438"/>
    </source>
</evidence>
<comment type="caution">
    <text evidence="8">The sequence shown here is derived from an EMBL/GenBank/DDBJ whole genome shotgun (WGS) entry which is preliminary data.</text>
</comment>
<protein>
    <recommendedName>
        <fullName evidence="2">histidine kinase</fullName>
        <ecNumber evidence="2">2.7.13.3</ecNumber>
    </recommendedName>
</protein>
<dbReference type="InterPro" id="IPR052162">
    <property type="entry name" value="Sensor_kinase/Photoreceptor"/>
</dbReference>
<dbReference type="SUPFAM" id="SSF55785">
    <property type="entry name" value="PYP-like sensor domain (PAS domain)"/>
    <property type="match status" value="2"/>
</dbReference>
<keyword evidence="9" id="KW-1185">Reference proteome</keyword>
<feature type="domain" description="PAC" evidence="7">
    <location>
        <begin position="51"/>
        <end position="103"/>
    </location>
</feature>
<dbReference type="InterPro" id="IPR013655">
    <property type="entry name" value="PAS_fold_3"/>
</dbReference>
<dbReference type="EMBL" id="LJCR01002144">
    <property type="protein sequence ID" value="KPV49175.1"/>
    <property type="molecule type" value="Genomic_DNA"/>
</dbReference>
<organism evidence="8 9">
    <name type="scientific">Kouleothrix aurantiaca</name>
    <dbReference type="NCBI Taxonomy" id="186479"/>
    <lineage>
        <taxon>Bacteria</taxon>
        <taxon>Bacillati</taxon>
        <taxon>Chloroflexota</taxon>
        <taxon>Chloroflexia</taxon>
        <taxon>Chloroflexales</taxon>
        <taxon>Roseiflexineae</taxon>
        <taxon>Roseiflexaceae</taxon>
        <taxon>Kouleothrix</taxon>
    </lineage>
</organism>
<dbReference type="InterPro" id="IPR003018">
    <property type="entry name" value="GAF"/>
</dbReference>